<dbReference type="EMBL" id="LJYF01000040">
    <property type="protein sequence ID" value="KRP89111.1"/>
    <property type="molecule type" value="Genomic_DNA"/>
</dbReference>
<accession>A0A0R3BV09</accession>
<reference evidence="1 2" key="1">
    <citation type="submission" date="2015-09" db="EMBL/GenBank/DDBJ databases">
        <title>Draft Genome Sequence of the Strain BR 3267 (Bradyrhizobium yuanmingense) recommended as inoculant for cowpea in Brazil.</title>
        <authorList>
            <person name="Simoes-Araujo J.L."/>
            <person name="Zilli J.E."/>
        </authorList>
    </citation>
    <scope>NUCLEOTIDE SEQUENCE [LARGE SCALE GENOMIC DNA]</scope>
    <source>
        <strain evidence="1 2">BR3267</strain>
    </source>
</reference>
<proteinExistence type="predicted"/>
<dbReference type="AlphaFoldDB" id="A0A0R3BV09"/>
<evidence type="ECO:0000313" key="1">
    <source>
        <dbReference type="EMBL" id="KRP89111.1"/>
    </source>
</evidence>
<name>A0A0R3BV09_9BRAD</name>
<dbReference type="RefSeq" id="WP_057030065.1">
    <property type="nucleotide sequence ID" value="NZ_LJYF01000040.1"/>
</dbReference>
<protein>
    <submittedName>
        <fullName evidence="1">Uncharacterized protein</fullName>
    </submittedName>
</protein>
<dbReference type="Proteomes" id="UP000051380">
    <property type="component" value="Unassembled WGS sequence"/>
</dbReference>
<sequence>MNLILGRRVSAVSKDEACAQAGTSQCEGRGGDRSCEGRLRRFSLGGATGLVLMGIKPDFARVASLCKETTGMCAQLHNGETPPEPIQDARIRAAVIVDPAPATLTRDTADGVMLRDTTSDHGASYDLIAIKPDRAPVDLASVLPPARLFVRATWGIPD</sequence>
<evidence type="ECO:0000313" key="2">
    <source>
        <dbReference type="Proteomes" id="UP000051380"/>
    </source>
</evidence>
<comment type="caution">
    <text evidence="1">The sequence shown here is derived from an EMBL/GenBank/DDBJ whole genome shotgun (WGS) entry which is preliminary data.</text>
</comment>
<dbReference type="OrthoDB" id="9814760at2"/>
<organism evidence="1 2">
    <name type="scientific">Bradyrhizobium yuanmingense</name>
    <dbReference type="NCBI Taxonomy" id="108015"/>
    <lineage>
        <taxon>Bacteria</taxon>
        <taxon>Pseudomonadati</taxon>
        <taxon>Pseudomonadota</taxon>
        <taxon>Alphaproteobacteria</taxon>
        <taxon>Hyphomicrobiales</taxon>
        <taxon>Nitrobacteraceae</taxon>
        <taxon>Bradyrhizobium</taxon>
    </lineage>
</organism>
<gene>
    <name evidence="1" type="ORF">AOQ72_01720</name>
</gene>